<protein>
    <submittedName>
        <fullName evidence="3">Uncharacterized protein</fullName>
    </submittedName>
</protein>
<dbReference type="OrthoDB" id="4627335at2"/>
<sequence>MTDPNSGFADATPYGSTPSGPTPYGSTPYGSLVDAPEPTRPATVTAAFWLWIGAAALSLVSLIITIVSFDSVRQEALSVVDAQGNSDVLPDGSVDAILNATFGASIAFAVIGLALYVVFAILVRRGMGWARWVLLAFAALSIFGIIGQYGVGAAQFVCLALGTVLVFLPRSREFFAAARAARAARRTV</sequence>
<feature type="region of interest" description="Disordered" evidence="1">
    <location>
        <begin position="1"/>
        <end position="32"/>
    </location>
</feature>
<dbReference type="AlphaFoldDB" id="A0A4S4FN98"/>
<gene>
    <name evidence="3" type="ORF">E6C64_06400</name>
</gene>
<organism evidence="3 4">
    <name type="scientific">Naasia lichenicola</name>
    <dbReference type="NCBI Taxonomy" id="2565933"/>
    <lineage>
        <taxon>Bacteria</taxon>
        <taxon>Bacillati</taxon>
        <taxon>Actinomycetota</taxon>
        <taxon>Actinomycetes</taxon>
        <taxon>Micrococcales</taxon>
        <taxon>Microbacteriaceae</taxon>
        <taxon>Naasia</taxon>
    </lineage>
</organism>
<evidence type="ECO:0000313" key="4">
    <source>
        <dbReference type="Proteomes" id="UP000309133"/>
    </source>
</evidence>
<reference evidence="3 4" key="1">
    <citation type="submission" date="2019-04" db="EMBL/GenBank/DDBJ databases">
        <authorList>
            <person name="Jiang L."/>
        </authorList>
    </citation>
    <scope>NUCLEOTIDE SEQUENCE [LARGE SCALE GENOMIC DNA]</scope>
    <source>
        <strain evidence="3 4">YIM 131853</strain>
    </source>
</reference>
<dbReference type="Proteomes" id="UP000309133">
    <property type="component" value="Unassembled WGS sequence"/>
</dbReference>
<dbReference type="EMBL" id="SSSM01000003">
    <property type="protein sequence ID" value="THG31694.1"/>
    <property type="molecule type" value="Genomic_DNA"/>
</dbReference>
<dbReference type="RefSeq" id="WP_136426814.1">
    <property type="nucleotide sequence ID" value="NZ_SSSM01000003.1"/>
</dbReference>
<evidence type="ECO:0000313" key="3">
    <source>
        <dbReference type="EMBL" id="THG31694.1"/>
    </source>
</evidence>
<comment type="caution">
    <text evidence="3">The sequence shown here is derived from an EMBL/GenBank/DDBJ whole genome shotgun (WGS) entry which is preliminary data.</text>
</comment>
<evidence type="ECO:0000256" key="2">
    <source>
        <dbReference type="SAM" id="Phobius"/>
    </source>
</evidence>
<evidence type="ECO:0000256" key="1">
    <source>
        <dbReference type="SAM" id="MobiDB-lite"/>
    </source>
</evidence>
<feature type="transmembrane region" description="Helical" evidence="2">
    <location>
        <begin position="96"/>
        <end position="122"/>
    </location>
</feature>
<keyword evidence="4" id="KW-1185">Reference proteome</keyword>
<feature type="compositionally biased region" description="Low complexity" evidence="1">
    <location>
        <begin position="12"/>
        <end position="31"/>
    </location>
</feature>
<feature type="transmembrane region" description="Helical" evidence="2">
    <location>
        <begin position="129"/>
        <end position="146"/>
    </location>
</feature>
<keyword evidence="2" id="KW-1133">Transmembrane helix</keyword>
<feature type="transmembrane region" description="Helical" evidence="2">
    <location>
        <begin position="152"/>
        <end position="169"/>
    </location>
</feature>
<keyword evidence="2" id="KW-0812">Transmembrane</keyword>
<feature type="transmembrane region" description="Helical" evidence="2">
    <location>
        <begin position="48"/>
        <end position="69"/>
    </location>
</feature>
<keyword evidence="2" id="KW-0472">Membrane</keyword>
<name>A0A4S4FN98_9MICO</name>
<accession>A0A4S4FN98</accession>
<proteinExistence type="predicted"/>